<proteinExistence type="predicted"/>
<dbReference type="VEuPathDB" id="FungiDB:EYZ11_000001"/>
<accession>A0A4S3JY02</accession>
<evidence type="ECO:0000313" key="2">
    <source>
        <dbReference type="EMBL" id="THD00437.1"/>
    </source>
</evidence>
<sequence>MSANNFHTTIQDLRKEESKLAQAHVGKPLTGRSADHITVNVGSGHFEGPVSGEGDSTLGNLRLQQPVSGSWEMNENQNTEPFGNFGRQGKDNLGRLPKDALTR</sequence>
<dbReference type="AlphaFoldDB" id="A0A4S3JY02"/>
<keyword evidence="3" id="KW-1185">Reference proteome</keyword>
<protein>
    <submittedName>
        <fullName evidence="2">Uncharacterized protein</fullName>
    </submittedName>
</protein>
<organism evidence="2 3">
    <name type="scientific">Aspergillus tanneri</name>
    <dbReference type="NCBI Taxonomy" id="1220188"/>
    <lineage>
        <taxon>Eukaryota</taxon>
        <taxon>Fungi</taxon>
        <taxon>Dikarya</taxon>
        <taxon>Ascomycota</taxon>
        <taxon>Pezizomycotina</taxon>
        <taxon>Eurotiomycetes</taxon>
        <taxon>Eurotiomycetidae</taxon>
        <taxon>Eurotiales</taxon>
        <taxon>Aspergillaceae</taxon>
        <taxon>Aspergillus</taxon>
        <taxon>Aspergillus subgen. Circumdati</taxon>
    </lineage>
</organism>
<dbReference type="Proteomes" id="UP000308092">
    <property type="component" value="Unassembled WGS sequence"/>
</dbReference>
<reference evidence="2 3" key="1">
    <citation type="submission" date="2019-03" db="EMBL/GenBank/DDBJ databases">
        <title>The genome sequence of a newly discovered highly antifungal drug resistant Aspergillus species, Aspergillus tanneri NIH 1004.</title>
        <authorList>
            <person name="Mounaud S."/>
            <person name="Singh I."/>
            <person name="Joardar V."/>
            <person name="Pakala S."/>
            <person name="Pakala S."/>
            <person name="Venepally P."/>
            <person name="Hoover J."/>
            <person name="Nierman W."/>
            <person name="Chung J."/>
            <person name="Losada L."/>
        </authorList>
    </citation>
    <scope>NUCLEOTIDE SEQUENCE [LARGE SCALE GENOMIC DNA]</scope>
    <source>
        <strain evidence="2 3">NIH1004</strain>
    </source>
</reference>
<gene>
    <name evidence="2" type="ORF">EYZ11_000001</name>
</gene>
<feature type="compositionally biased region" description="Polar residues" evidence="1">
    <location>
        <begin position="57"/>
        <end position="81"/>
    </location>
</feature>
<evidence type="ECO:0000313" key="3">
    <source>
        <dbReference type="Proteomes" id="UP000308092"/>
    </source>
</evidence>
<feature type="region of interest" description="Disordered" evidence="1">
    <location>
        <begin position="41"/>
        <end position="103"/>
    </location>
</feature>
<evidence type="ECO:0000256" key="1">
    <source>
        <dbReference type="SAM" id="MobiDB-lite"/>
    </source>
</evidence>
<comment type="caution">
    <text evidence="2">The sequence shown here is derived from an EMBL/GenBank/DDBJ whole genome shotgun (WGS) entry which is preliminary data.</text>
</comment>
<feature type="compositionally biased region" description="Basic and acidic residues" evidence="1">
    <location>
        <begin position="88"/>
        <end position="103"/>
    </location>
</feature>
<name>A0A4S3JY02_9EURO</name>
<dbReference type="EMBL" id="SOSA01000001">
    <property type="protein sequence ID" value="THD00437.1"/>
    <property type="molecule type" value="Genomic_DNA"/>
</dbReference>